<sequence length="426" mass="43837">MTTPAQASPAEPTRLARKLHTFDAIVIGLGAMIGAGVFAVVGPAAQAAGTGLLAALAIAALVAYCNALSSAQLAALYPESGGAYVYGRKRLGGLWGFLAGWGFVVGKLASCAAMALTFASYAAPERTRPLAVTAVLAMTAVNYFGIKKTAMLTRAIVLVVLVSLAAVIAATLYGGQIEPERLQPWTGTSPYGVLQAAGLWFFAFAGYARLATLGEEVIDPARTIPRAIPIALGITLLVYATVAIAAMLAVDLDTLSGAVAPLAAAVAAGGMPEWEPVVRIGASIASLGVLLSLVVGVSRTVFSMANNRDLPHFFAAAHARYRVPHHAELGVGLLVALAVAFVDLRSAIGFSSFTVLTYYAVTNSAALTLNATERRWPRWLAAAGLAGCVVLAFSLPVESVIVGSAVLAAGVAVFTLRARFAPGTRE</sequence>
<dbReference type="Pfam" id="PF13520">
    <property type="entry name" value="AA_permease_2"/>
    <property type="match status" value="1"/>
</dbReference>
<feature type="transmembrane region" description="Helical" evidence="6">
    <location>
        <begin position="155"/>
        <end position="173"/>
    </location>
</feature>
<dbReference type="PANTHER" id="PTHR42770:SF7">
    <property type="entry name" value="MEMBRANE PROTEIN"/>
    <property type="match status" value="1"/>
</dbReference>
<dbReference type="Proteomes" id="UP001595705">
    <property type="component" value="Unassembled WGS sequence"/>
</dbReference>
<gene>
    <name evidence="7" type="ORF">ACFONC_05220</name>
</gene>
<evidence type="ECO:0000256" key="2">
    <source>
        <dbReference type="ARBA" id="ARBA00022475"/>
    </source>
</evidence>
<organism evidence="7 8">
    <name type="scientific">Luteimonas soli</name>
    <dbReference type="NCBI Taxonomy" id="1648966"/>
    <lineage>
        <taxon>Bacteria</taxon>
        <taxon>Pseudomonadati</taxon>
        <taxon>Pseudomonadota</taxon>
        <taxon>Gammaproteobacteria</taxon>
        <taxon>Lysobacterales</taxon>
        <taxon>Lysobacteraceae</taxon>
        <taxon>Luteimonas</taxon>
    </lineage>
</organism>
<evidence type="ECO:0000313" key="7">
    <source>
        <dbReference type="EMBL" id="MFC3715549.1"/>
    </source>
</evidence>
<evidence type="ECO:0000313" key="8">
    <source>
        <dbReference type="Proteomes" id="UP001595705"/>
    </source>
</evidence>
<proteinExistence type="predicted"/>
<feature type="transmembrane region" description="Helical" evidence="6">
    <location>
        <begin position="376"/>
        <end position="395"/>
    </location>
</feature>
<protein>
    <submittedName>
        <fullName evidence="7">APC family permease</fullName>
    </submittedName>
</protein>
<feature type="transmembrane region" description="Helical" evidence="6">
    <location>
        <begin position="401"/>
        <end position="420"/>
    </location>
</feature>
<keyword evidence="4 6" id="KW-1133">Transmembrane helix</keyword>
<feature type="transmembrane region" description="Helical" evidence="6">
    <location>
        <begin position="193"/>
        <end position="210"/>
    </location>
</feature>
<keyword evidence="3 6" id="KW-0812">Transmembrane</keyword>
<comment type="subcellular location">
    <subcellularLocation>
        <location evidence="1">Cell membrane</location>
        <topology evidence="1">Multi-pass membrane protein</topology>
    </subcellularLocation>
</comment>
<name>A0ABV7XHJ1_9GAMM</name>
<keyword evidence="8" id="KW-1185">Reference proteome</keyword>
<dbReference type="EMBL" id="JBHRYA010000003">
    <property type="protein sequence ID" value="MFC3715549.1"/>
    <property type="molecule type" value="Genomic_DNA"/>
</dbReference>
<dbReference type="PANTHER" id="PTHR42770">
    <property type="entry name" value="AMINO ACID TRANSPORTER-RELATED"/>
    <property type="match status" value="1"/>
</dbReference>
<evidence type="ECO:0000256" key="5">
    <source>
        <dbReference type="ARBA" id="ARBA00023136"/>
    </source>
</evidence>
<feature type="transmembrane region" description="Helical" evidence="6">
    <location>
        <begin position="24"/>
        <end position="45"/>
    </location>
</feature>
<feature type="transmembrane region" description="Helical" evidence="6">
    <location>
        <begin position="280"/>
        <end position="302"/>
    </location>
</feature>
<evidence type="ECO:0000256" key="6">
    <source>
        <dbReference type="SAM" id="Phobius"/>
    </source>
</evidence>
<evidence type="ECO:0000256" key="1">
    <source>
        <dbReference type="ARBA" id="ARBA00004651"/>
    </source>
</evidence>
<feature type="transmembrane region" description="Helical" evidence="6">
    <location>
        <begin position="129"/>
        <end position="146"/>
    </location>
</feature>
<accession>A0ABV7XHJ1</accession>
<evidence type="ECO:0000256" key="4">
    <source>
        <dbReference type="ARBA" id="ARBA00022989"/>
    </source>
</evidence>
<dbReference type="InterPro" id="IPR002293">
    <property type="entry name" value="AA/rel_permease1"/>
</dbReference>
<keyword evidence="5 6" id="KW-0472">Membrane</keyword>
<keyword evidence="2" id="KW-1003">Cell membrane</keyword>
<feature type="transmembrane region" description="Helical" evidence="6">
    <location>
        <begin position="230"/>
        <end position="250"/>
    </location>
</feature>
<reference evidence="8" key="1">
    <citation type="journal article" date="2019" name="Int. J. Syst. Evol. Microbiol.">
        <title>The Global Catalogue of Microorganisms (GCM) 10K type strain sequencing project: providing services to taxonomists for standard genome sequencing and annotation.</title>
        <authorList>
            <consortium name="The Broad Institute Genomics Platform"/>
            <consortium name="The Broad Institute Genome Sequencing Center for Infectious Disease"/>
            <person name="Wu L."/>
            <person name="Ma J."/>
        </authorList>
    </citation>
    <scope>NUCLEOTIDE SEQUENCE [LARGE SCALE GENOMIC DNA]</scope>
    <source>
        <strain evidence="8">KCTC 42441</strain>
    </source>
</reference>
<dbReference type="PIRSF" id="PIRSF006060">
    <property type="entry name" value="AA_transporter"/>
    <property type="match status" value="1"/>
</dbReference>
<feature type="transmembrane region" description="Helical" evidence="6">
    <location>
        <begin position="348"/>
        <end position="369"/>
    </location>
</feature>
<feature type="transmembrane region" description="Helical" evidence="6">
    <location>
        <begin position="323"/>
        <end position="342"/>
    </location>
</feature>
<evidence type="ECO:0000256" key="3">
    <source>
        <dbReference type="ARBA" id="ARBA00022692"/>
    </source>
</evidence>
<feature type="transmembrane region" description="Helical" evidence="6">
    <location>
        <begin position="51"/>
        <end position="77"/>
    </location>
</feature>
<comment type="caution">
    <text evidence="7">The sequence shown here is derived from an EMBL/GenBank/DDBJ whole genome shotgun (WGS) entry which is preliminary data.</text>
</comment>
<feature type="transmembrane region" description="Helical" evidence="6">
    <location>
        <begin position="98"/>
        <end position="123"/>
    </location>
</feature>
<dbReference type="Gene3D" id="1.20.1740.10">
    <property type="entry name" value="Amino acid/polyamine transporter I"/>
    <property type="match status" value="1"/>
</dbReference>
<dbReference type="InterPro" id="IPR050367">
    <property type="entry name" value="APC_superfamily"/>
</dbReference>
<dbReference type="RefSeq" id="WP_386742657.1">
    <property type="nucleotide sequence ID" value="NZ_JBHRYA010000003.1"/>
</dbReference>